<proteinExistence type="predicted"/>
<protein>
    <submittedName>
        <fullName evidence="1">Uncharacterized protein</fullName>
    </submittedName>
</protein>
<sequence>MQNLVIMQNPKYVTAPGLCDAVFLYLYITANNQQLTLKKQP</sequence>
<reference evidence="1" key="2">
    <citation type="journal article" date="2015" name="Fish Shellfish Immunol.">
        <title>Early steps in the European eel (Anguilla anguilla)-Vibrio vulnificus interaction in the gills: Role of the RtxA13 toxin.</title>
        <authorList>
            <person name="Callol A."/>
            <person name="Pajuelo D."/>
            <person name="Ebbesson L."/>
            <person name="Teles M."/>
            <person name="MacKenzie S."/>
            <person name="Amaro C."/>
        </authorList>
    </citation>
    <scope>NUCLEOTIDE SEQUENCE</scope>
</reference>
<name>A0A0E9W4Y1_ANGAN</name>
<organism evidence="1">
    <name type="scientific">Anguilla anguilla</name>
    <name type="common">European freshwater eel</name>
    <name type="synonym">Muraena anguilla</name>
    <dbReference type="NCBI Taxonomy" id="7936"/>
    <lineage>
        <taxon>Eukaryota</taxon>
        <taxon>Metazoa</taxon>
        <taxon>Chordata</taxon>
        <taxon>Craniata</taxon>
        <taxon>Vertebrata</taxon>
        <taxon>Euteleostomi</taxon>
        <taxon>Actinopterygii</taxon>
        <taxon>Neopterygii</taxon>
        <taxon>Teleostei</taxon>
        <taxon>Anguilliformes</taxon>
        <taxon>Anguillidae</taxon>
        <taxon>Anguilla</taxon>
    </lineage>
</organism>
<evidence type="ECO:0000313" key="1">
    <source>
        <dbReference type="EMBL" id="JAH85402.1"/>
    </source>
</evidence>
<dbReference type="EMBL" id="GBXM01023175">
    <property type="protein sequence ID" value="JAH85402.1"/>
    <property type="molecule type" value="Transcribed_RNA"/>
</dbReference>
<dbReference type="AlphaFoldDB" id="A0A0E9W4Y1"/>
<accession>A0A0E9W4Y1</accession>
<reference evidence="1" key="1">
    <citation type="submission" date="2014-11" db="EMBL/GenBank/DDBJ databases">
        <authorList>
            <person name="Amaro Gonzalez C."/>
        </authorList>
    </citation>
    <scope>NUCLEOTIDE SEQUENCE</scope>
</reference>